<dbReference type="Proteomes" id="UP001301797">
    <property type="component" value="Chromosome"/>
</dbReference>
<keyword evidence="2" id="KW-1185">Reference proteome</keyword>
<dbReference type="RefSeq" id="WP_317136233.1">
    <property type="nucleotide sequence ID" value="NZ_CP043875.1"/>
</dbReference>
<gene>
    <name evidence="1" type="ORF">F1737_08920</name>
</gene>
<dbReference type="GeneID" id="85230282"/>
<evidence type="ECO:0000313" key="1">
    <source>
        <dbReference type="EMBL" id="WOF16801.1"/>
    </source>
</evidence>
<dbReference type="KEGG" id="mefw:F1737_08920"/>
<evidence type="ECO:0000313" key="2">
    <source>
        <dbReference type="Proteomes" id="UP001301797"/>
    </source>
</evidence>
<sequence>MSDNLKKKQNVSLKVSTAAKHKEQRTDDIIDADKTYKTLSYSTMDVAGKSLFYRTAACRPANEDMIRGCC</sequence>
<dbReference type="EMBL" id="CP043875">
    <property type="protein sequence ID" value="WOF16801.1"/>
    <property type="molecule type" value="Genomic_DNA"/>
</dbReference>
<reference evidence="1 2" key="1">
    <citation type="submission" date="2019-09" db="EMBL/GenBank/DDBJ databases">
        <title>The complete genome of Methanoplanus sp. FWC-SCC4.</title>
        <authorList>
            <person name="Chen S.-C."/>
            <person name="Zhou Y.-Z."/>
            <person name="Lai M.-C."/>
        </authorList>
    </citation>
    <scope>NUCLEOTIDE SEQUENCE [LARGE SCALE GENOMIC DNA]</scope>
    <source>
        <strain evidence="1 2">FWC-SCC4</strain>
    </source>
</reference>
<proteinExistence type="predicted"/>
<dbReference type="AlphaFoldDB" id="A0AA97I4W4"/>
<accession>A0AA97I4W4</accession>
<organism evidence="1 2">
    <name type="scientific">Methanochimaera problematica</name>
    <dbReference type="NCBI Taxonomy" id="2609417"/>
    <lineage>
        <taxon>Archaea</taxon>
        <taxon>Methanobacteriati</taxon>
        <taxon>Methanobacteriota</taxon>
        <taxon>Stenosarchaea group</taxon>
        <taxon>Methanomicrobia</taxon>
        <taxon>Methanomicrobiales</taxon>
        <taxon>Methanomicrobiaceae</taxon>
        <taxon>Methanochimaera</taxon>
    </lineage>
</organism>
<protein>
    <submittedName>
        <fullName evidence="1">Uncharacterized protein</fullName>
    </submittedName>
</protein>
<name>A0AA97I4W4_9EURY</name>